<name>A0A0H5R779_9EUKA</name>
<dbReference type="InterPro" id="IPR017884">
    <property type="entry name" value="SANT_dom"/>
</dbReference>
<feature type="domain" description="SANT" evidence="2">
    <location>
        <begin position="185"/>
        <end position="236"/>
    </location>
</feature>
<reference evidence="3" key="1">
    <citation type="submission" date="2015-04" db="EMBL/GenBank/DDBJ databases">
        <title>The genome sequence of the plant pathogenic Rhizarian Plasmodiophora brassicae reveals insights in its biotrophic life cycle and the origin of chitin synthesis.</title>
        <authorList>
            <person name="Schwelm A."/>
            <person name="Fogelqvist J."/>
            <person name="Knaust A."/>
            <person name="Julke S."/>
            <person name="Lilja T."/>
            <person name="Dhandapani V."/>
            <person name="Bonilla-Rosso G."/>
            <person name="Karlsson M."/>
            <person name="Shevchenko A."/>
            <person name="Choi S.R."/>
            <person name="Kim H.G."/>
            <person name="Park J.Y."/>
            <person name="Lim Y.P."/>
            <person name="Ludwig-Muller J."/>
            <person name="Dixelius C."/>
        </authorList>
    </citation>
    <scope>NUCLEOTIDE SEQUENCE</scope>
    <source>
        <tissue evidence="3">Potato root galls</tissue>
    </source>
</reference>
<accession>A0A0H5R779</accession>
<feature type="region of interest" description="Disordered" evidence="1">
    <location>
        <begin position="1"/>
        <end position="27"/>
    </location>
</feature>
<dbReference type="Gene3D" id="1.10.10.60">
    <property type="entry name" value="Homeodomain-like"/>
    <property type="match status" value="1"/>
</dbReference>
<evidence type="ECO:0000256" key="1">
    <source>
        <dbReference type="SAM" id="MobiDB-lite"/>
    </source>
</evidence>
<evidence type="ECO:0000259" key="2">
    <source>
        <dbReference type="PROSITE" id="PS51293"/>
    </source>
</evidence>
<dbReference type="AlphaFoldDB" id="A0A0H5R779"/>
<dbReference type="PROSITE" id="PS51293">
    <property type="entry name" value="SANT"/>
    <property type="match status" value="1"/>
</dbReference>
<evidence type="ECO:0000313" key="3">
    <source>
        <dbReference type="EMBL" id="CRZ09968.1"/>
    </source>
</evidence>
<proteinExistence type="predicted"/>
<organism evidence="3">
    <name type="scientific">Spongospora subterranea</name>
    <dbReference type="NCBI Taxonomy" id="70186"/>
    <lineage>
        <taxon>Eukaryota</taxon>
        <taxon>Sar</taxon>
        <taxon>Rhizaria</taxon>
        <taxon>Endomyxa</taxon>
        <taxon>Phytomyxea</taxon>
        <taxon>Plasmodiophorida</taxon>
        <taxon>Plasmodiophoridae</taxon>
        <taxon>Spongospora</taxon>
    </lineage>
</organism>
<dbReference type="SUPFAM" id="SSF46689">
    <property type="entry name" value="Homeodomain-like"/>
    <property type="match status" value="1"/>
</dbReference>
<protein>
    <recommendedName>
        <fullName evidence="2">SANT domain-containing protein</fullName>
    </recommendedName>
</protein>
<sequence length="274" mass="30908">MKTTGSLDSNPSVAESEDTSSKSPQTRVLDVFPDDIISFVQSIAREPTRTLSAQELKLAELAIAIRKKWSSPLFTEPAPAIAGVLRRRRAVPATEEAPQPKKRRVLSRSSPGPDETAEPTYDKPVLTLLPQRRKVDMFLNSMSAIFHQPDKKGVPPEMVHYVMPDKDRIQYSTLDALLSPLRKQSIWETWSPFQIALFEAGICTLGKNFHDIAKLIDQKTTGDVVNLYYHWKQSSHYEMWKSMGKPIALDAAPSELMKDMVNMPSWSSEQLIKD</sequence>
<feature type="compositionally biased region" description="Polar residues" evidence="1">
    <location>
        <begin position="1"/>
        <end position="13"/>
    </location>
</feature>
<feature type="region of interest" description="Disordered" evidence="1">
    <location>
        <begin position="90"/>
        <end position="121"/>
    </location>
</feature>
<dbReference type="EMBL" id="HACM01009526">
    <property type="protein sequence ID" value="CRZ09968.1"/>
    <property type="molecule type" value="Transcribed_RNA"/>
</dbReference>
<dbReference type="InterPro" id="IPR009057">
    <property type="entry name" value="Homeodomain-like_sf"/>
</dbReference>